<dbReference type="Pfam" id="PF02140">
    <property type="entry name" value="SUEL_Lectin"/>
    <property type="match status" value="1"/>
</dbReference>
<evidence type="ECO:0000313" key="5">
    <source>
        <dbReference type="Ensembl" id="ENSMMOP00000005300.1"/>
    </source>
</evidence>
<dbReference type="InterPro" id="IPR000922">
    <property type="entry name" value="Lectin_gal-bd_dom"/>
</dbReference>
<dbReference type="CDD" id="cd22829">
    <property type="entry name" value="Gal_Rha_Lectin_EVA1_EVA1C_rpt2"/>
    <property type="match status" value="1"/>
</dbReference>
<evidence type="ECO:0000256" key="3">
    <source>
        <dbReference type="SAM" id="MobiDB-lite"/>
    </source>
</evidence>
<reference evidence="5" key="1">
    <citation type="submission" date="2025-08" db="UniProtKB">
        <authorList>
            <consortium name="Ensembl"/>
        </authorList>
    </citation>
    <scope>IDENTIFICATION</scope>
</reference>
<proteinExistence type="predicted"/>
<dbReference type="PANTHER" id="PTHR46780">
    <property type="entry name" value="PROTEIN EVA-1"/>
    <property type="match status" value="1"/>
</dbReference>
<feature type="region of interest" description="Disordered" evidence="3">
    <location>
        <begin position="1"/>
        <end position="24"/>
    </location>
</feature>
<evidence type="ECO:0000256" key="1">
    <source>
        <dbReference type="ARBA" id="ARBA00022734"/>
    </source>
</evidence>
<feature type="domain" description="SUEL-type lectin" evidence="4">
    <location>
        <begin position="50"/>
        <end position="153"/>
    </location>
</feature>
<dbReference type="InterPro" id="IPR043159">
    <property type="entry name" value="Lectin_gal-bd_sf"/>
</dbReference>
<evidence type="ECO:0000259" key="4">
    <source>
        <dbReference type="PROSITE" id="PS50228"/>
    </source>
</evidence>
<keyword evidence="6" id="KW-1185">Reference proteome</keyword>
<reference evidence="5" key="2">
    <citation type="submission" date="2025-09" db="UniProtKB">
        <authorList>
            <consortium name="Ensembl"/>
        </authorList>
    </citation>
    <scope>IDENTIFICATION</scope>
</reference>
<dbReference type="GO" id="GO:0030246">
    <property type="term" value="F:carbohydrate binding"/>
    <property type="evidence" value="ECO:0007669"/>
    <property type="project" value="UniProtKB-KW"/>
</dbReference>
<organism evidence="5 6">
    <name type="scientific">Mola mola</name>
    <name type="common">Ocean sunfish</name>
    <name type="synonym">Tetraodon mola</name>
    <dbReference type="NCBI Taxonomy" id="94237"/>
    <lineage>
        <taxon>Eukaryota</taxon>
        <taxon>Metazoa</taxon>
        <taxon>Chordata</taxon>
        <taxon>Craniata</taxon>
        <taxon>Vertebrata</taxon>
        <taxon>Euteleostomi</taxon>
        <taxon>Actinopterygii</taxon>
        <taxon>Neopterygii</taxon>
        <taxon>Teleostei</taxon>
        <taxon>Neoteleostei</taxon>
        <taxon>Acanthomorphata</taxon>
        <taxon>Eupercaria</taxon>
        <taxon>Tetraodontiformes</taxon>
        <taxon>Molidae</taxon>
        <taxon>Mola</taxon>
    </lineage>
</organism>
<dbReference type="Gene3D" id="2.60.120.740">
    <property type="match status" value="1"/>
</dbReference>
<dbReference type="PROSITE" id="PS50228">
    <property type="entry name" value="SUEL_LECTIN"/>
    <property type="match status" value="1"/>
</dbReference>
<evidence type="ECO:0000313" key="6">
    <source>
        <dbReference type="Proteomes" id="UP000261620"/>
    </source>
</evidence>
<accession>A0A3Q4ALZ7</accession>
<name>A0A3Q4ALZ7_MOLML</name>
<dbReference type="AlphaFoldDB" id="A0A3Q4ALZ7"/>
<dbReference type="Ensembl" id="ENSMMOT00000005395.1">
    <property type="protein sequence ID" value="ENSMMOP00000005300.1"/>
    <property type="gene ID" value="ENSMMOG00000004211.1"/>
</dbReference>
<keyword evidence="2" id="KW-0677">Repeat</keyword>
<sequence>RSWPDRFQPSQTCSPSPHAGAKPEPEQCSLKGHYLCVLSVFSEHHRTRLVCENERLRLMCKNDTVLMIYSATFGHLLHGSPSKARNITLKTDKKFQFDQTLFIPECLSPSALRKVSRRCHGRANCSVLADTLTFGDPCFSGVRKHLRVSFTCENIYKKPPKILNQILLADQIKISLDQNDGKRKVCRRKGAAGDPKH</sequence>
<dbReference type="Proteomes" id="UP000261620">
    <property type="component" value="Unplaced"/>
</dbReference>
<keyword evidence="1" id="KW-0430">Lectin</keyword>
<protein>
    <recommendedName>
        <fullName evidence="4">SUEL-type lectin domain-containing protein</fullName>
    </recommendedName>
</protein>
<evidence type="ECO:0000256" key="2">
    <source>
        <dbReference type="ARBA" id="ARBA00022737"/>
    </source>
</evidence>